<dbReference type="PANTHER" id="PTHR43319:SF3">
    <property type="entry name" value="BETA-LACTAMASE-RELATED DOMAIN-CONTAINING PROTEIN"/>
    <property type="match status" value="1"/>
</dbReference>
<dbReference type="EMBL" id="CP011112">
    <property type="protein sequence ID" value="AKU18878.1"/>
    <property type="molecule type" value="Genomic_DNA"/>
</dbReference>
<dbReference type="SUPFAM" id="SSF56601">
    <property type="entry name" value="beta-lactamase/transpeptidase-like"/>
    <property type="match status" value="1"/>
</dbReference>
<accession>A0A0K1JQL3</accession>
<dbReference type="InterPro" id="IPR001466">
    <property type="entry name" value="Beta-lactam-related"/>
</dbReference>
<protein>
    <recommendedName>
        <fullName evidence="1">Beta-lactamase-related domain-containing protein</fullName>
    </recommendedName>
</protein>
<sequence length="371" mass="39339">MSDLADRVQIALEEMVRSGAETGLQVCVIQHGTVVVEATAGTADIETNAAVRPDTLFWIGSAAKAVMASVVHVLSERGVVHYDKPIAEVWPEFATHGKSAVTVRHALLHTAGVPGLPSGTTATDLTDWDRMCTALADQSPWWPPGSALGYHAHTYGFLLGETVRRITGRTASAALRDAISDPLDMTDELYFGVPQEALPRVARQVLLADDEPSPPPPPGSPIGRAMPFVPDPDTVNRVDVLTADIPSQGVASARALARMYAGLLGHVRGVDLVSDGRRRDLAEVHYRGRDVVMDMPTELGFGYSLARPALGARPGSTFGMLGMNGCVGYADIDSGVAVAVLRNRFAGGFAAAQTIDRLVAAATSPEREDRS</sequence>
<keyword evidence="3" id="KW-1185">Reference proteome</keyword>
<dbReference type="OrthoDB" id="3422781at2"/>
<reference evidence="2 3" key="1">
    <citation type="submission" date="2015-03" db="EMBL/GenBank/DDBJ databases">
        <title>Luteipulveratus halotolerans sp. nov., a novel actinobacterium (Dermacoccaceae) from Sarawak, Malaysia.</title>
        <authorList>
            <person name="Juboi H."/>
            <person name="Basik A."/>
            <person name="Shamsul S.S."/>
            <person name="Arnold P."/>
            <person name="Schmitt E.K."/>
            <person name="Sanglier J.-J."/>
            <person name="Yeo T."/>
        </authorList>
    </citation>
    <scope>NUCLEOTIDE SEQUENCE [LARGE SCALE GENOMIC DNA]</scope>
    <source>
        <strain evidence="2 3">MN07-A0370</strain>
    </source>
</reference>
<dbReference type="KEGG" id="lmoi:VV02_12505"/>
<dbReference type="PANTHER" id="PTHR43319">
    <property type="entry name" value="BETA-LACTAMASE-RELATED"/>
    <property type="match status" value="1"/>
</dbReference>
<gene>
    <name evidence="2" type="ORF">VV02_12505</name>
</gene>
<dbReference type="PATRIC" id="fig|571913.6.peg.2548"/>
<evidence type="ECO:0000313" key="3">
    <source>
        <dbReference type="Proteomes" id="UP000066480"/>
    </source>
</evidence>
<dbReference type="InterPro" id="IPR052907">
    <property type="entry name" value="Beta-lactamase/esterase"/>
</dbReference>
<organism evidence="2 3">
    <name type="scientific">Luteipulveratus mongoliensis</name>
    <dbReference type="NCBI Taxonomy" id="571913"/>
    <lineage>
        <taxon>Bacteria</taxon>
        <taxon>Bacillati</taxon>
        <taxon>Actinomycetota</taxon>
        <taxon>Actinomycetes</taxon>
        <taxon>Micrococcales</taxon>
        <taxon>Dermacoccaceae</taxon>
        <taxon>Luteipulveratus</taxon>
    </lineage>
</organism>
<proteinExistence type="predicted"/>
<evidence type="ECO:0000313" key="2">
    <source>
        <dbReference type="EMBL" id="AKU18878.1"/>
    </source>
</evidence>
<evidence type="ECO:0000259" key="1">
    <source>
        <dbReference type="Pfam" id="PF00144"/>
    </source>
</evidence>
<dbReference type="Pfam" id="PF00144">
    <property type="entry name" value="Beta-lactamase"/>
    <property type="match status" value="1"/>
</dbReference>
<dbReference type="InterPro" id="IPR012338">
    <property type="entry name" value="Beta-lactam/transpept-like"/>
</dbReference>
<name>A0A0K1JQL3_9MICO</name>
<feature type="domain" description="Beta-lactamase-related" evidence="1">
    <location>
        <begin position="13"/>
        <end position="356"/>
    </location>
</feature>
<dbReference type="STRING" id="571913.VV02_12505"/>
<dbReference type="AlphaFoldDB" id="A0A0K1JQL3"/>
<dbReference type="Gene3D" id="3.40.710.10">
    <property type="entry name" value="DD-peptidase/beta-lactamase superfamily"/>
    <property type="match status" value="1"/>
</dbReference>
<dbReference type="RefSeq" id="WP_052596925.1">
    <property type="nucleotide sequence ID" value="NZ_CP011112.1"/>
</dbReference>
<dbReference type="Proteomes" id="UP000066480">
    <property type="component" value="Chromosome"/>
</dbReference>